<dbReference type="EMBL" id="JAQRFO010000046">
    <property type="protein sequence ID" value="MDC9623285.1"/>
    <property type="molecule type" value="Genomic_DNA"/>
</dbReference>
<protein>
    <submittedName>
        <fullName evidence="6">ATP-grasp domain-containing protein</fullName>
    </submittedName>
</protein>
<dbReference type="Proteomes" id="UP001214757">
    <property type="component" value="Unassembled WGS sequence"/>
</dbReference>
<dbReference type="PANTHER" id="PTHR43585:SF2">
    <property type="entry name" value="ATP-GRASP ENZYME FSQD"/>
    <property type="match status" value="1"/>
</dbReference>
<evidence type="ECO:0000256" key="2">
    <source>
        <dbReference type="ARBA" id="ARBA00022741"/>
    </source>
</evidence>
<evidence type="ECO:0000256" key="4">
    <source>
        <dbReference type="PROSITE-ProRule" id="PRU00409"/>
    </source>
</evidence>
<dbReference type="Gene3D" id="3.30.1490.20">
    <property type="entry name" value="ATP-grasp fold, A domain"/>
    <property type="match status" value="1"/>
</dbReference>
<keyword evidence="3 4" id="KW-0067">ATP-binding</keyword>
<evidence type="ECO:0000313" key="7">
    <source>
        <dbReference type="Proteomes" id="UP001214757"/>
    </source>
</evidence>
<dbReference type="PANTHER" id="PTHR43585">
    <property type="entry name" value="FUMIPYRROLE BIOSYNTHESIS PROTEIN C"/>
    <property type="match status" value="1"/>
</dbReference>
<keyword evidence="2 4" id="KW-0547">Nucleotide-binding</keyword>
<dbReference type="Gene3D" id="3.30.470.20">
    <property type="entry name" value="ATP-grasp fold, B domain"/>
    <property type="match status" value="1"/>
</dbReference>
<dbReference type="SUPFAM" id="SSF56059">
    <property type="entry name" value="Glutathione synthetase ATP-binding domain-like"/>
    <property type="match status" value="1"/>
</dbReference>
<evidence type="ECO:0000313" key="6">
    <source>
        <dbReference type="EMBL" id="MDC9623285.1"/>
    </source>
</evidence>
<evidence type="ECO:0000259" key="5">
    <source>
        <dbReference type="PROSITE" id="PS50975"/>
    </source>
</evidence>
<gene>
    <name evidence="6" type="ORF">PSI22_16955</name>
</gene>
<comment type="caution">
    <text evidence="6">The sequence shown here is derived from an EMBL/GenBank/DDBJ whole genome shotgun (WGS) entry which is preliminary data.</text>
</comment>
<dbReference type="InterPro" id="IPR011761">
    <property type="entry name" value="ATP-grasp"/>
</dbReference>
<evidence type="ECO:0000256" key="3">
    <source>
        <dbReference type="ARBA" id="ARBA00022840"/>
    </source>
</evidence>
<organism evidence="6 7">
    <name type="scientific">Xenorhabdus aichiensis</name>
    <dbReference type="NCBI Taxonomy" id="3025874"/>
    <lineage>
        <taxon>Bacteria</taxon>
        <taxon>Pseudomonadati</taxon>
        <taxon>Pseudomonadota</taxon>
        <taxon>Gammaproteobacteria</taxon>
        <taxon>Enterobacterales</taxon>
        <taxon>Morganellaceae</taxon>
        <taxon>Xenorhabdus</taxon>
    </lineage>
</organism>
<dbReference type="RefSeq" id="WP_273580768.1">
    <property type="nucleotide sequence ID" value="NZ_JAQRFO010000046.1"/>
</dbReference>
<dbReference type="Pfam" id="PF13535">
    <property type="entry name" value="ATP-grasp_4"/>
    <property type="match status" value="1"/>
</dbReference>
<dbReference type="PROSITE" id="PS50975">
    <property type="entry name" value="ATP_GRASP"/>
    <property type="match status" value="1"/>
</dbReference>
<name>A0ABT5M6H2_9GAMM</name>
<proteinExistence type="predicted"/>
<dbReference type="InterPro" id="IPR013815">
    <property type="entry name" value="ATP_grasp_subdomain_1"/>
</dbReference>
<keyword evidence="7" id="KW-1185">Reference proteome</keyword>
<dbReference type="InterPro" id="IPR052032">
    <property type="entry name" value="ATP-dep_AA_Ligase"/>
</dbReference>
<sequence length="440" mass="49552">MNVRTSLPQAFVLTGAFWVIFRNSMYLNEINKRGLAILIVTPVSYRPHVEKARADSQSLVSLISDVAYVDGALDRETSFNPSVIAALQEWCQRYHIIGAFAVGETLVEPTGIFADALDIRSPGLRATRVCRSKYLQRFYLDRYSPVSLVVPPEKRADTLFEDMPYPMIIKPATRHSSSGVISVSNAGQAHQALQEYPTYETLLLEQRIDGQEYSVESLSQNGHVLFSSVTHKVTTDTHSDAFVELAHTVPNQEPINAMLIRAARDVLEDLAFADGIAHSEWRVGRDGKPYLMEIAARTPGDGILPLYQLACGEPLEPTILKIMLGETAHYPEPRRFARQVYLEHRPGMLIDVRIDWPGVKVTWLNDNNTWPDIPAGSPQDAPTLRAIFVHKKRGERLYPLRSSDDRAVAFFIDATSITELDQLETEIKLKITLEIEEYYD</sequence>
<feature type="domain" description="ATP-grasp" evidence="5">
    <location>
        <begin position="132"/>
        <end position="324"/>
    </location>
</feature>
<evidence type="ECO:0000256" key="1">
    <source>
        <dbReference type="ARBA" id="ARBA00022598"/>
    </source>
</evidence>
<reference evidence="6 7" key="1">
    <citation type="submission" date="2023-02" db="EMBL/GenBank/DDBJ databases">
        <title>Entomopathogenic bacteria.</title>
        <authorList>
            <person name="Machado R.A."/>
        </authorList>
    </citation>
    <scope>NUCLEOTIDE SEQUENCE [LARGE SCALE GENOMIC DNA]</scope>
    <source>
        <strain evidence="6 7">XENO-7</strain>
    </source>
</reference>
<accession>A0ABT5M6H2</accession>
<keyword evidence="1" id="KW-0436">Ligase</keyword>